<feature type="transmembrane region" description="Helical" evidence="2">
    <location>
        <begin position="172"/>
        <end position="194"/>
    </location>
</feature>
<dbReference type="RefSeq" id="WP_035834997.1">
    <property type="nucleotide sequence ID" value="NZ_JACHBQ010000001.1"/>
</dbReference>
<keyword evidence="2" id="KW-0812">Transmembrane</keyword>
<reference evidence="4 6" key="2">
    <citation type="submission" date="2020-08" db="EMBL/GenBank/DDBJ databases">
        <title>Sequencing the genomes of 1000 actinobacteria strains.</title>
        <authorList>
            <person name="Klenk H.-P."/>
        </authorList>
    </citation>
    <scope>NUCLEOTIDE SEQUENCE [LARGE SCALE GENOMIC DNA]</scope>
    <source>
        <strain evidence="4 6">DSM 21065</strain>
    </source>
</reference>
<keyword evidence="2" id="KW-0472">Membrane</keyword>
<evidence type="ECO:0000313" key="3">
    <source>
        <dbReference type="EMBL" id="KGJ80348.1"/>
    </source>
</evidence>
<protein>
    <submittedName>
        <fullName evidence="3">Uncharacterized protein</fullName>
    </submittedName>
</protein>
<dbReference type="STRING" id="1001240.GY21_02490"/>
<evidence type="ECO:0000313" key="6">
    <source>
        <dbReference type="Proteomes" id="UP000561726"/>
    </source>
</evidence>
<dbReference type="EMBL" id="JACHBQ010000001">
    <property type="protein sequence ID" value="MBB5641981.1"/>
    <property type="molecule type" value="Genomic_DNA"/>
</dbReference>
<accession>A0A099JSF7</accession>
<dbReference type="Pfam" id="PF19779">
    <property type="entry name" value="DUF6264"/>
    <property type="match status" value="1"/>
</dbReference>
<evidence type="ECO:0000256" key="2">
    <source>
        <dbReference type="SAM" id="Phobius"/>
    </source>
</evidence>
<sequence length="209" mass="21662">MTSDSTPDQTPRDRRPRPQFGELAPEGWVWEPPKDPQASERVTPDVSSAGAALPPAPHPAPASPAGTPASTPTGGAWAGPPALGTRTVPGWDRPVTLGLLVLGLFGTFVAISILNSLPQAIQMMYTQEDLGTYAAAATVEGTLMGGAVAQAALWAATAALSIRLLIRGHRGFYVPLIGGFLSLILIFIFMGVVLSGDATLLNSIASSPR</sequence>
<dbReference type="AlphaFoldDB" id="A0A099JSF7"/>
<dbReference type="eggNOG" id="ENOG50329TV">
    <property type="taxonomic scope" value="Bacteria"/>
</dbReference>
<proteinExistence type="predicted"/>
<dbReference type="OrthoDB" id="5125658at2"/>
<evidence type="ECO:0000256" key="1">
    <source>
        <dbReference type="SAM" id="MobiDB-lite"/>
    </source>
</evidence>
<reference evidence="3 5" key="1">
    <citation type="submission" date="2014-08" db="EMBL/GenBank/DDBJ databases">
        <authorList>
            <person name="Sisinthy S."/>
        </authorList>
    </citation>
    <scope>NUCLEOTIDE SEQUENCE [LARGE SCALE GENOMIC DNA]</scope>
    <source>
        <strain evidence="3 5">RuG17</strain>
    </source>
</reference>
<dbReference type="Proteomes" id="UP000029864">
    <property type="component" value="Unassembled WGS sequence"/>
</dbReference>
<keyword evidence="5" id="KW-1185">Reference proteome</keyword>
<name>A0A099JSF7_9MICO</name>
<feature type="transmembrane region" description="Helical" evidence="2">
    <location>
        <begin position="134"/>
        <end position="160"/>
    </location>
</feature>
<evidence type="ECO:0000313" key="5">
    <source>
        <dbReference type="Proteomes" id="UP000029864"/>
    </source>
</evidence>
<gene>
    <name evidence="4" type="ORF">BJ997_002529</name>
    <name evidence="3" type="ORF">GY21_02490</name>
</gene>
<keyword evidence="2" id="KW-1133">Transmembrane helix</keyword>
<comment type="caution">
    <text evidence="3">The sequence shown here is derived from an EMBL/GenBank/DDBJ whole genome shotgun (WGS) entry which is preliminary data.</text>
</comment>
<feature type="compositionally biased region" description="Low complexity" evidence="1">
    <location>
        <begin position="63"/>
        <end position="85"/>
    </location>
</feature>
<dbReference type="Proteomes" id="UP000561726">
    <property type="component" value="Unassembled WGS sequence"/>
</dbReference>
<dbReference type="InterPro" id="IPR046231">
    <property type="entry name" value="DUF6264"/>
</dbReference>
<feature type="transmembrane region" description="Helical" evidence="2">
    <location>
        <begin position="95"/>
        <end position="114"/>
    </location>
</feature>
<dbReference type="EMBL" id="JPXF01000006">
    <property type="protein sequence ID" value="KGJ80348.1"/>
    <property type="molecule type" value="Genomic_DNA"/>
</dbReference>
<organism evidence="3 5">
    <name type="scientific">Cryobacterium roopkundense</name>
    <dbReference type="NCBI Taxonomy" id="1001240"/>
    <lineage>
        <taxon>Bacteria</taxon>
        <taxon>Bacillati</taxon>
        <taxon>Actinomycetota</taxon>
        <taxon>Actinomycetes</taxon>
        <taxon>Micrococcales</taxon>
        <taxon>Microbacteriaceae</taxon>
        <taxon>Cryobacterium</taxon>
    </lineage>
</organism>
<evidence type="ECO:0000313" key="4">
    <source>
        <dbReference type="EMBL" id="MBB5641981.1"/>
    </source>
</evidence>
<feature type="region of interest" description="Disordered" evidence="1">
    <location>
        <begin position="1"/>
        <end position="85"/>
    </location>
</feature>